<evidence type="ECO:0000313" key="9">
    <source>
        <dbReference type="EMBL" id="SJM37244.1"/>
    </source>
</evidence>
<feature type="binding site" evidence="6">
    <location>
        <position position="261"/>
    </location>
    <ligand>
        <name>Mg(2+)</name>
        <dbReference type="ChEBI" id="CHEBI:18420"/>
        <label>1</label>
    </ligand>
</feature>
<dbReference type="InterPro" id="IPR036691">
    <property type="entry name" value="Endo/exonu/phosph_ase_sf"/>
</dbReference>
<keyword evidence="3 9" id="KW-0378">Hydrolase</keyword>
<evidence type="ECO:0000256" key="1">
    <source>
        <dbReference type="ARBA" id="ARBA00007092"/>
    </source>
</evidence>
<dbReference type="Pfam" id="PF03372">
    <property type="entry name" value="Exo_endo_phos"/>
    <property type="match status" value="1"/>
</dbReference>
<feature type="active site" description="Proton acceptor" evidence="5">
    <location>
        <position position="262"/>
    </location>
</feature>
<dbReference type="PROSITE" id="PS51435">
    <property type="entry name" value="AP_NUCLEASE_F1_4"/>
    <property type="match status" value="1"/>
</dbReference>
<feature type="site" description="Transition state stabilizer" evidence="7">
    <location>
        <position position="154"/>
    </location>
</feature>
<dbReference type="Proteomes" id="UP000188169">
    <property type="component" value="Unassembled WGS sequence"/>
</dbReference>
<evidence type="ECO:0000256" key="3">
    <source>
        <dbReference type="ARBA" id="ARBA00022801"/>
    </source>
</evidence>
<dbReference type="NCBIfam" id="TIGR00633">
    <property type="entry name" value="xth"/>
    <property type="match status" value="1"/>
</dbReference>
<dbReference type="CDD" id="cd09086">
    <property type="entry name" value="ExoIII-like_AP-endo"/>
    <property type="match status" value="1"/>
</dbReference>
<evidence type="ECO:0000256" key="2">
    <source>
        <dbReference type="ARBA" id="ARBA00022723"/>
    </source>
</evidence>
<dbReference type="PROSITE" id="PS00726">
    <property type="entry name" value="AP_NUCLEASE_F1_1"/>
    <property type="match status" value="1"/>
</dbReference>
<dbReference type="GO" id="GO:0006281">
    <property type="term" value="P:DNA repair"/>
    <property type="evidence" value="ECO:0007669"/>
    <property type="project" value="InterPro"/>
</dbReference>
<evidence type="ECO:0000313" key="10">
    <source>
        <dbReference type="Proteomes" id="UP000188169"/>
    </source>
</evidence>
<evidence type="ECO:0000256" key="4">
    <source>
        <dbReference type="ARBA" id="ARBA00022842"/>
    </source>
</evidence>
<feature type="site" description="Interaction with DNA substrate" evidence="7">
    <location>
        <position position="262"/>
    </location>
</feature>
<feature type="binding site" evidence="6">
    <location>
        <position position="154"/>
    </location>
    <ligand>
        <name>Mg(2+)</name>
        <dbReference type="ChEBI" id="CHEBI:18420"/>
        <label>1</label>
    </ligand>
</feature>
<dbReference type="OrthoDB" id="9803914at2"/>
<evidence type="ECO:0000256" key="7">
    <source>
        <dbReference type="PIRSR" id="PIRSR604808-3"/>
    </source>
</evidence>
<dbReference type="GO" id="GO:0046872">
    <property type="term" value="F:metal ion binding"/>
    <property type="evidence" value="ECO:0007669"/>
    <property type="project" value="UniProtKB-KW"/>
</dbReference>
<feature type="active site" description="Proton donor/acceptor" evidence="5">
    <location>
        <position position="152"/>
    </location>
</feature>
<feature type="binding site" evidence="6">
    <location>
        <position position="262"/>
    </location>
    <ligand>
        <name>Mg(2+)</name>
        <dbReference type="ChEBI" id="CHEBI:18420"/>
        <label>1</label>
    </ligand>
</feature>
<feature type="site" description="Important for catalytic activity" evidence="7">
    <location>
        <position position="232"/>
    </location>
</feature>
<dbReference type="InterPro" id="IPR037493">
    <property type="entry name" value="ExoIII-like"/>
</dbReference>
<dbReference type="PANTHER" id="PTHR43250:SF2">
    <property type="entry name" value="EXODEOXYRIBONUCLEASE III"/>
    <property type="match status" value="1"/>
</dbReference>
<keyword evidence="2 6" id="KW-0479">Metal-binding</keyword>
<proteinExistence type="inferred from homology"/>
<dbReference type="AlphaFoldDB" id="A0A1R4EFG3"/>
<dbReference type="STRING" id="1945520.A1019T_01216"/>
<accession>A0A1R4EFG3</accession>
<feature type="binding site" evidence="6">
    <location>
        <position position="35"/>
    </location>
    <ligand>
        <name>Mg(2+)</name>
        <dbReference type="ChEBI" id="CHEBI:18420"/>
        <label>1</label>
    </ligand>
</feature>
<reference evidence="10" key="1">
    <citation type="submission" date="2017-02" db="EMBL/GenBank/DDBJ databases">
        <authorList>
            <person name="Mornico D."/>
        </authorList>
    </citation>
    <scope>NUCLEOTIDE SEQUENCE [LARGE SCALE GENOMIC DNA]</scope>
</reference>
<name>A0A1R4EFG3_9GAMM</name>
<dbReference type="RefSeq" id="WP_077448639.1">
    <property type="nucleotide sequence ID" value="NZ_FUGD01000076.1"/>
</dbReference>
<dbReference type="NCBIfam" id="TIGR00195">
    <property type="entry name" value="exoDNase_III"/>
    <property type="match status" value="1"/>
</dbReference>
<comment type="similarity">
    <text evidence="1">Belongs to the DNA repair enzymes AP/ExoA family.</text>
</comment>
<dbReference type="GO" id="GO:0004519">
    <property type="term" value="F:endonuclease activity"/>
    <property type="evidence" value="ECO:0007669"/>
    <property type="project" value="InterPro"/>
</dbReference>
<keyword evidence="6" id="KW-0464">Manganese</keyword>
<feature type="binding site" evidence="6">
    <location>
        <position position="8"/>
    </location>
    <ligand>
        <name>Mg(2+)</name>
        <dbReference type="ChEBI" id="CHEBI:18420"/>
        <label>1</label>
    </ligand>
</feature>
<protein>
    <submittedName>
        <fullName evidence="9">Exodeoxyribonuclease III</fullName>
        <ecNumber evidence="9">3.1.11.2</ecNumber>
    </submittedName>
</protein>
<dbReference type="InterPro" id="IPR004808">
    <property type="entry name" value="AP_endonuc_1"/>
</dbReference>
<dbReference type="NCBIfam" id="NF008733">
    <property type="entry name" value="PRK11756.1"/>
    <property type="match status" value="1"/>
</dbReference>
<feature type="active site" evidence="5">
    <location>
        <position position="110"/>
    </location>
</feature>
<dbReference type="GO" id="GO:0003677">
    <property type="term" value="F:DNA binding"/>
    <property type="evidence" value="ECO:0007669"/>
    <property type="project" value="InterPro"/>
</dbReference>
<dbReference type="PANTHER" id="PTHR43250">
    <property type="entry name" value="EXODEOXYRIBONUCLEASE III"/>
    <property type="match status" value="1"/>
</dbReference>
<dbReference type="InterPro" id="IPR020847">
    <property type="entry name" value="AP_endonuclease_F1_BS"/>
</dbReference>
<feature type="binding site" evidence="6">
    <location>
        <position position="152"/>
    </location>
    <ligand>
        <name>Mg(2+)</name>
        <dbReference type="ChEBI" id="CHEBI:18420"/>
        <label>1</label>
    </ligand>
</feature>
<organism evidence="9 10">
    <name type="scientific">Psychrobacter pasteurii</name>
    <dbReference type="NCBI Taxonomy" id="1945520"/>
    <lineage>
        <taxon>Bacteria</taxon>
        <taxon>Pseudomonadati</taxon>
        <taxon>Pseudomonadota</taxon>
        <taxon>Gammaproteobacteria</taxon>
        <taxon>Moraxellales</taxon>
        <taxon>Moraxellaceae</taxon>
        <taxon>Psychrobacter</taxon>
    </lineage>
</organism>
<comment type="cofactor">
    <cofactor evidence="6">
        <name>Mg(2+)</name>
        <dbReference type="ChEBI" id="CHEBI:18420"/>
    </cofactor>
    <cofactor evidence="6">
        <name>Mn(2+)</name>
        <dbReference type="ChEBI" id="CHEBI:29035"/>
    </cofactor>
    <text evidence="6">Probably binds two magnesium or manganese ions per subunit.</text>
</comment>
<keyword evidence="4 6" id="KW-0460">Magnesium</keyword>
<dbReference type="Gene3D" id="3.60.10.10">
    <property type="entry name" value="Endonuclease/exonuclease/phosphatase"/>
    <property type="match status" value="1"/>
</dbReference>
<keyword evidence="10" id="KW-1185">Reference proteome</keyword>
<dbReference type="GO" id="GO:0008311">
    <property type="term" value="F:double-stranded DNA 3'-5' DNA exonuclease activity"/>
    <property type="evidence" value="ECO:0007669"/>
    <property type="project" value="UniProtKB-EC"/>
</dbReference>
<gene>
    <name evidence="9" type="primary">xthA</name>
    <name evidence="9" type="ORF">A1019T_01216</name>
</gene>
<feature type="domain" description="Endonuclease/exonuclease/phosphatase" evidence="8">
    <location>
        <begin position="5"/>
        <end position="262"/>
    </location>
</feature>
<dbReference type="InterPro" id="IPR005135">
    <property type="entry name" value="Endo/exonuclease/phosphatase"/>
</dbReference>
<evidence type="ECO:0000259" key="8">
    <source>
        <dbReference type="Pfam" id="PF03372"/>
    </source>
</evidence>
<dbReference type="SUPFAM" id="SSF56219">
    <property type="entry name" value="DNase I-like"/>
    <property type="match status" value="1"/>
</dbReference>
<evidence type="ECO:0000256" key="5">
    <source>
        <dbReference type="PIRSR" id="PIRSR604808-1"/>
    </source>
</evidence>
<dbReference type="EMBL" id="FUGD01000076">
    <property type="protein sequence ID" value="SJM37244.1"/>
    <property type="molecule type" value="Genomic_DNA"/>
</dbReference>
<dbReference type="EC" id="3.1.11.2" evidence="9"/>
<evidence type="ECO:0000256" key="6">
    <source>
        <dbReference type="PIRSR" id="PIRSR604808-2"/>
    </source>
</evidence>
<sequence>MIRFVSFNINGIRARQHQLEAVRDIIDPDVMGLQETKVHDEQFPLQDVESLGYHVEYFGQKAHYGVALVSKQKPIFVQKGFPGEAEDAQKRFIHARYVFDGKEVDVLNGYFPQGENRKHETKFPMKRAYYADLNVYIDALKAEGRTLIIMGDMNIAPEDNDIGIGEKNAKRWLSQGKTSFLPEEREWYTALMSRNLFDTYRIHRPDCNEMFSWFDYRSRGFNDDPKRGLRIDHILCTEDIKDNCIDAGISYELRAMEKPSDHAPIWASFKF</sequence>